<keyword evidence="1" id="KW-0677">Repeat</keyword>
<sequence>MEILSAGEKIKKLRCDLGLKQDDVTNEEVTKSLISMIENNKRSLSWNTAQIIAGCLNRYYSALGKEITPEFLMETEMEQARKIIEGEILHLQPIIKTENVDETLINRSFEKMVDLANQWGLQKEIADLYILKGQYYYYSFQYNKALKDYSDGLEYYMAAKDYGQVAHIYNLIGATYHKMMLMNQALLYYSKAYDMAVANKVENIDVIKVESIFNQILCYRKIHKYDMALQQIYIFKELKSDEENFNTRMDNVILMEANIHRDLKNYERAERMYNRLLAKGDRLEPYTLFLVYENLTTLFRELGQIEKALKYIEGALELKERVSMNYLPNLYLQQAKCFMQLGEDQRVISILENGILLAETLPKKDMVIDLHFAAVQAYGKLKDYQNALRHLRKSERIIVDKDLQHHMSELNSFYIEVYLAMDEKHKCMEYITRMRNDYLN</sequence>
<dbReference type="SUPFAM" id="SSF47413">
    <property type="entry name" value="lambda repressor-like DNA-binding domains"/>
    <property type="match status" value="1"/>
</dbReference>
<proteinExistence type="predicted"/>
<dbReference type="InterPro" id="IPR001387">
    <property type="entry name" value="Cro/C1-type_HTH"/>
</dbReference>
<name>A0ABS2NPC7_9FIRM</name>
<dbReference type="Pfam" id="PF13181">
    <property type="entry name" value="TPR_8"/>
    <property type="match status" value="1"/>
</dbReference>
<dbReference type="EMBL" id="JAFBEE010000006">
    <property type="protein sequence ID" value="MBM7614795.1"/>
    <property type="molecule type" value="Genomic_DNA"/>
</dbReference>
<feature type="repeat" description="TPR" evidence="3">
    <location>
        <begin position="289"/>
        <end position="322"/>
    </location>
</feature>
<dbReference type="PROSITE" id="PS50943">
    <property type="entry name" value="HTH_CROC1"/>
    <property type="match status" value="1"/>
</dbReference>
<reference evidence="5 6" key="1">
    <citation type="submission" date="2021-01" db="EMBL/GenBank/DDBJ databases">
        <title>Genomic Encyclopedia of Type Strains, Phase IV (KMG-IV): sequencing the most valuable type-strain genomes for metagenomic binning, comparative biology and taxonomic classification.</title>
        <authorList>
            <person name="Goeker M."/>
        </authorList>
    </citation>
    <scope>NUCLEOTIDE SEQUENCE [LARGE SCALE GENOMIC DNA]</scope>
    <source>
        <strain evidence="5 6">DSM 25890</strain>
    </source>
</reference>
<comment type="caution">
    <text evidence="5">The sequence shown here is derived from an EMBL/GenBank/DDBJ whole genome shotgun (WGS) entry which is preliminary data.</text>
</comment>
<evidence type="ECO:0000256" key="2">
    <source>
        <dbReference type="ARBA" id="ARBA00022803"/>
    </source>
</evidence>
<dbReference type="CDD" id="cd00093">
    <property type="entry name" value="HTH_XRE"/>
    <property type="match status" value="1"/>
</dbReference>
<dbReference type="PANTHER" id="PTHR45641">
    <property type="entry name" value="TETRATRICOPEPTIDE REPEAT PROTEIN (AFU_ORTHOLOGUE AFUA_6G03870)"/>
    <property type="match status" value="1"/>
</dbReference>
<dbReference type="InterPro" id="IPR010982">
    <property type="entry name" value="Lambda_DNA-bd_dom_sf"/>
</dbReference>
<evidence type="ECO:0000313" key="6">
    <source>
        <dbReference type="Proteomes" id="UP001314796"/>
    </source>
</evidence>
<keyword evidence="2 3" id="KW-0802">TPR repeat</keyword>
<dbReference type="RefSeq" id="WP_204401341.1">
    <property type="nucleotide sequence ID" value="NZ_JAFBEE010000006.1"/>
</dbReference>
<dbReference type="SUPFAM" id="SSF48452">
    <property type="entry name" value="TPR-like"/>
    <property type="match status" value="2"/>
</dbReference>
<dbReference type="InterPro" id="IPR019734">
    <property type="entry name" value="TPR_rpt"/>
</dbReference>
<dbReference type="Gene3D" id="1.10.260.40">
    <property type="entry name" value="lambda repressor-like DNA-binding domains"/>
    <property type="match status" value="1"/>
</dbReference>
<protein>
    <submittedName>
        <fullName evidence="5">Tetratricopeptide (TPR) repeat protein</fullName>
    </submittedName>
</protein>
<dbReference type="Proteomes" id="UP001314796">
    <property type="component" value="Unassembled WGS sequence"/>
</dbReference>
<gene>
    <name evidence="5" type="ORF">JOC73_001309</name>
</gene>
<feature type="domain" description="HTH cro/C1-type" evidence="4">
    <location>
        <begin position="10"/>
        <end position="63"/>
    </location>
</feature>
<dbReference type="InterPro" id="IPR011990">
    <property type="entry name" value="TPR-like_helical_dom_sf"/>
</dbReference>
<evidence type="ECO:0000256" key="3">
    <source>
        <dbReference type="PROSITE-ProRule" id="PRU00339"/>
    </source>
</evidence>
<evidence type="ECO:0000313" key="5">
    <source>
        <dbReference type="EMBL" id="MBM7614795.1"/>
    </source>
</evidence>
<evidence type="ECO:0000256" key="1">
    <source>
        <dbReference type="ARBA" id="ARBA00022737"/>
    </source>
</evidence>
<accession>A0ABS2NPC7</accession>
<evidence type="ECO:0000259" key="4">
    <source>
        <dbReference type="PROSITE" id="PS50943"/>
    </source>
</evidence>
<dbReference type="PROSITE" id="PS50005">
    <property type="entry name" value="TPR"/>
    <property type="match status" value="1"/>
</dbReference>
<keyword evidence="6" id="KW-1185">Reference proteome</keyword>
<dbReference type="PANTHER" id="PTHR45641:SF19">
    <property type="entry name" value="NEPHROCYSTIN-3"/>
    <property type="match status" value="1"/>
</dbReference>
<organism evidence="5 6">
    <name type="scientific">Alkaliphilus hydrothermalis</name>
    <dbReference type="NCBI Taxonomy" id="1482730"/>
    <lineage>
        <taxon>Bacteria</taxon>
        <taxon>Bacillati</taxon>
        <taxon>Bacillota</taxon>
        <taxon>Clostridia</taxon>
        <taxon>Peptostreptococcales</taxon>
        <taxon>Natronincolaceae</taxon>
        <taxon>Alkaliphilus</taxon>
    </lineage>
</organism>
<dbReference type="SMART" id="SM00028">
    <property type="entry name" value="TPR"/>
    <property type="match status" value="7"/>
</dbReference>
<dbReference type="Gene3D" id="1.25.40.10">
    <property type="entry name" value="Tetratricopeptide repeat domain"/>
    <property type="match status" value="2"/>
</dbReference>